<name>A0A495RHA6_9GAMM</name>
<dbReference type="SUPFAM" id="SSF54285">
    <property type="entry name" value="MoaD/ThiS"/>
    <property type="match status" value="1"/>
</dbReference>
<protein>
    <recommendedName>
        <fullName evidence="2">UPF0125 protein DES39_0075</fullName>
    </recommendedName>
</protein>
<dbReference type="Pfam" id="PF03658">
    <property type="entry name" value="Ub-RnfH"/>
    <property type="match status" value="1"/>
</dbReference>
<dbReference type="PANTHER" id="PTHR37483">
    <property type="entry name" value="UPF0125 PROTEIN RATB"/>
    <property type="match status" value="1"/>
</dbReference>
<dbReference type="InterPro" id="IPR005346">
    <property type="entry name" value="RnfH"/>
</dbReference>
<dbReference type="InterPro" id="IPR037021">
    <property type="entry name" value="RnfH_sf"/>
</dbReference>
<reference evidence="3 4" key="1">
    <citation type="submission" date="2018-10" db="EMBL/GenBank/DDBJ databases">
        <title>Genomic Encyclopedia of Type Strains, Phase IV (KMG-IV): sequencing the most valuable type-strain genomes for metagenomic binning, comparative biology and taxonomic classification.</title>
        <authorList>
            <person name="Goeker M."/>
        </authorList>
    </citation>
    <scope>NUCLEOTIDE SEQUENCE [LARGE SCALE GENOMIC DNA]</scope>
    <source>
        <strain evidence="3 4">DSM 22228</strain>
    </source>
</reference>
<comment type="caution">
    <text evidence="3">The sequence shown here is derived from an EMBL/GenBank/DDBJ whole genome shotgun (WGS) entry which is preliminary data.</text>
</comment>
<sequence>MINLQVVYALPENPTIIDVCLPAHSSVSQAIMQSNILSTHNINLTDYQVGIYGKLVDLSDMVNDGDRIEIYRPLINDPKEIRRKRAANRAKKK</sequence>
<keyword evidence="4" id="KW-1185">Reference proteome</keyword>
<dbReference type="AlphaFoldDB" id="A0A495RHA6"/>
<dbReference type="RefSeq" id="WP_121143795.1">
    <property type="nucleotide sequence ID" value="NZ_RBWY01000001.1"/>
</dbReference>
<comment type="similarity">
    <text evidence="1 2">Belongs to the UPF0125 (RnfH) family.</text>
</comment>
<dbReference type="HAMAP" id="MF_00460">
    <property type="entry name" value="UPF0125_RnfH"/>
    <property type="match status" value="1"/>
</dbReference>
<evidence type="ECO:0000256" key="1">
    <source>
        <dbReference type="ARBA" id="ARBA00010645"/>
    </source>
</evidence>
<evidence type="ECO:0000313" key="3">
    <source>
        <dbReference type="EMBL" id="RKS86872.1"/>
    </source>
</evidence>
<evidence type="ECO:0000256" key="2">
    <source>
        <dbReference type="HAMAP-Rule" id="MF_00460"/>
    </source>
</evidence>
<proteinExistence type="inferred from homology"/>
<dbReference type="NCBIfam" id="NF002490">
    <property type="entry name" value="PRK01777.1"/>
    <property type="match status" value="1"/>
</dbReference>
<dbReference type="OrthoDB" id="9796575at2"/>
<dbReference type="PANTHER" id="PTHR37483:SF1">
    <property type="entry name" value="UPF0125 PROTEIN RATB"/>
    <property type="match status" value="1"/>
</dbReference>
<evidence type="ECO:0000313" key="4">
    <source>
        <dbReference type="Proteomes" id="UP000278542"/>
    </source>
</evidence>
<dbReference type="Proteomes" id="UP000278542">
    <property type="component" value="Unassembled WGS sequence"/>
</dbReference>
<accession>A0A495RHA6</accession>
<dbReference type="Gene3D" id="3.10.20.280">
    <property type="entry name" value="RnfH-like"/>
    <property type="match status" value="1"/>
</dbReference>
<organism evidence="3 4">
    <name type="scientific">Orbus hercynius</name>
    <dbReference type="NCBI Taxonomy" id="593135"/>
    <lineage>
        <taxon>Bacteria</taxon>
        <taxon>Pseudomonadati</taxon>
        <taxon>Pseudomonadota</taxon>
        <taxon>Gammaproteobacteria</taxon>
        <taxon>Orbales</taxon>
        <taxon>Orbaceae</taxon>
        <taxon>Orbus</taxon>
    </lineage>
</organism>
<dbReference type="EMBL" id="RBWY01000001">
    <property type="protein sequence ID" value="RKS86872.1"/>
    <property type="molecule type" value="Genomic_DNA"/>
</dbReference>
<dbReference type="InterPro" id="IPR016155">
    <property type="entry name" value="Mopterin_synth/thiamin_S_b"/>
</dbReference>
<gene>
    <name evidence="3" type="ORF">DES39_0075</name>
</gene>